<feature type="transmembrane region" description="Helical" evidence="5">
    <location>
        <begin position="99"/>
        <end position="117"/>
    </location>
</feature>
<proteinExistence type="predicted"/>
<accession>A0A956NBL0</accession>
<sequence>MATPVELQSRLVPKLWTVLQEGYSWERFRQDFFAGVIVGIVALPLSLAFAIASGVKPEQGLYTAIIGGFLISFLGGSRCQIGGPTGAFIVIVYGVVQDFGYEGLAVATLLAGVLLVAMGIAKLGAVVKFVPYPVTVGFTSGIALIIATSQVREFLGLQMESVPGDFLPKIQAYAEHITTWSPYAFGVGLASLLIVVYMPRLTRRVPGPIVALLATTAAVQLLSLPVETIGSRFGEVPSMLPSPSIPKFDLALIREVSPAALSIALLAAIESLLSAVVADGMAGTHHRSNMELVAQGVANLASPIFGGIPATGAIARTATNIRNGGRTPIAGMVHAVTLLLILLFLGRWAALVPIPALAGILLVVSYNMSEWRVFRHLFRSPRSDVAVLLITFFLTVLIDLTVALEVGIVLAAFLFMRRMAMLAQVGYATEMLREEEPGTGAGADPNAIATRTIPDGVSVFEIYGPFFFGAASKFKDALAQVQRPPKVLILRMREVHGVDATALRALQDVLEKARKDGTEVILSGVPKSTLNLLDRSGLLNELDARNICADIDGALARSRQIVGDE</sequence>
<dbReference type="NCBIfam" id="TIGR00815">
    <property type="entry name" value="sulP"/>
    <property type="match status" value="1"/>
</dbReference>
<dbReference type="Pfam" id="PF01740">
    <property type="entry name" value="STAS"/>
    <property type="match status" value="1"/>
</dbReference>
<dbReference type="GO" id="GO:0016020">
    <property type="term" value="C:membrane"/>
    <property type="evidence" value="ECO:0007669"/>
    <property type="project" value="UniProtKB-SubCell"/>
</dbReference>
<dbReference type="PANTHER" id="PTHR11814">
    <property type="entry name" value="SULFATE TRANSPORTER"/>
    <property type="match status" value="1"/>
</dbReference>
<dbReference type="GO" id="GO:0055085">
    <property type="term" value="P:transmembrane transport"/>
    <property type="evidence" value="ECO:0007669"/>
    <property type="project" value="InterPro"/>
</dbReference>
<keyword evidence="2 5" id="KW-0812">Transmembrane</keyword>
<dbReference type="Gene3D" id="3.30.750.24">
    <property type="entry name" value="STAS domain"/>
    <property type="match status" value="1"/>
</dbReference>
<dbReference type="AlphaFoldDB" id="A0A956NBL0"/>
<gene>
    <name evidence="7" type="primary">sulP</name>
    <name evidence="7" type="ORF">KDA27_10555</name>
</gene>
<comment type="subcellular location">
    <subcellularLocation>
        <location evidence="1">Membrane</location>
        <topology evidence="1">Multi-pass membrane protein</topology>
    </subcellularLocation>
</comment>
<dbReference type="InterPro" id="IPR036513">
    <property type="entry name" value="STAS_dom_sf"/>
</dbReference>
<name>A0A956NBL0_UNCEI</name>
<feature type="transmembrane region" description="Helical" evidence="5">
    <location>
        <begin position="386"/>
        <end position="415"/>
    </location>
</feature>
<dbReference type="Proteomes" id="UP000739538">
    <property type="component" value="Unassembled WGS sequence"/>
</dbReference>
<keyword evidence="3 5" id="KW-1133">Transmembrane helix</keyword>
<organism evidence="7 8">
    <name type="scientific">Eiseniibacteriota bacterium</name>
    <dbReference type="NCBI Taxonomy" id="2212470"/>
    <lineage>
        <taxon>Bacteria</taxon>
        <taxon>Candidatus Eiseniibacteriota</taxon>
    </lineage>
</organism>
<evidence type="ECO:0000313" key="8">
    <source>
        <dbReference type="Proteomes" id="UP000739538"/>
    </source>
</evidence>
<dbReference type="InterPro" id="IPR011547">
    <property type="entry name" value="SLC26A/SulP_dom"/>
</dbReference>
<evidence type="ECO:0000256" key="2">
    <source>
        <dbReference type="ARBA" id="ARBA00022692"/>
    </source>
</evidence>
<evidence type="ECO:0000256" key="5">
    <source>
        <dbReference type="SAM" id="Phobius"/>
    </source>
</evidence>
<dbReference type="Pfam" id="PF00916">
    <property type="entry name" value="Sulfate_transp"/>
    <property type="match status" value="1"/>
</dbReference>
<dbReference type="CDD" id="cd07042">
    <property type="entry name" value="STAS_SulP_like_sulfate_transporter"/>
    <property type="match status" value="1"/>
</dbReference>
<dbReference type="SUPFAM" id="SSF52091">
    <property type="entry name" value="SpoIIaa-like"/>
    <property type="match status" value="1"/>
</dbReference>
<keyword evidence="4 5" id="KW-0472">Membrane</keyword>
<feature type="transmembrane region" description="Helical" evidence="5">
    <location>
        <begin position="180"/>
        <end position="198"/>
    </location>
</feature>
<comment type="caution">
    <text evidence="7">The sequence shown here is derived from an EMBL/GenBank/DDBJ whole genome shotgun (WGS) entry which is preliminary data.</text>
</comment>
<feature type="transmembrane region" description="Helical" evidence="5">
    <location>
        <begin position="259"/>
        <end position="278"/>
    </location>
</feature>
<evidence type="ECO:0000256" key="1">
    <source>
        <dbReference type="ARBA" id="ARBA00004141"/>
    </source>
</evidence>
<feature type="domain" description="STAS" evidence="6">
    <location>
        <begin position="455"/>
        <end position="558"/>
    </location>
</feature>
<evidence type="ECO:0000259" key="6">
    <source>
        <dbReference type="PROSITE" id="PS50801"/>
    </source>
</evidence>
<evidence type="ECO:0000313" key="7">
    <source>
        <dbReference type="EMBL" id="MCA9756235.1"/>
    </source>
</evidence>
<feature type="transmembrane region" description="Helical" evidence="5">
    <location>
        <begin position="336"/>
        <end position="366"/>
    </location>
</feature>
<dbReference type="EMBL" id="JAGQHS010000046">
    <property type="protein sequence ID" value="MCA9756235.1"/>
    <property type="molecule type" value="Genomic_DNA"/>
</dbReference>
<dbReference type="InterPro" id="IPR001902">
    <property type="entry name" value="SLC26A/SulP_fam"/>
</dbReference>
<evidence type="ECO:0000256" key="3">
    <source>
        <dbReference type="ARBA" id="ARBA00022989"/>
    </source>
</evidence>
<dbReference type="InterPro" id="IPR002645">
    <property type="entry name" value="STAS_dom"/>
</dbReference>
<reference evidence="7" key="1">
    <citation type="submission" date="2020-04" db="EMBL/GenBank/DDBJ databases">
        <authorList>
            <person name="Zhang T."/>
        </authorList>
    </citation>
    <scope>NUCLEOTIDE SEQUENCE</scope>
    <source>
        <strain evidence="7">HKST-UBA02</strain>
    </source>
</reference>
<feature type="transmembrane region" description="Helical" evidence="5">
    <location>
        <begin position="64"/>
        <end position="93"/>
    </location>
</feature>
<reference evidence="7" key="2">
    <citation type="journal article" date="2021" name="Microbiome">
        <title>Successional dynamics and alternative stable states in a saline activated sludge microbial community over 9 years.</title>
        <authorList>
            <person name="Wang Y."/>
            <person name="Ye J."/>
            <person name="Ju F."/>
            <person name="Liu L."/>
            <person name="Boyd J.A."/>
            <person name="Deng Y."/>
            <person name="Parks D.H."/>
            <person name="Jiang X."/>
            <person name="Yin X."/>
            <person name="Woodcroft B.J."/>
            <person name="Tyson G.W."/>
            <person name="Hugenholtz P."/>
            <person name="Polz M.F."/>
            <person name="Zhang T."/>
        </authorList>
    </citation>
    <scope>NUCLEOTIDE SEQUENCE</scope>
    <source>
        <strain evidence="7">HKST-UBA02</strain>
    </source>
</reference>
<feature type="transmembrane region" description="Helical" evidence="5">
    <location>
        <begin position="32"/>
        <end position="52"/>
    </location>
</feature>
<dbReference type="PROSITE" id="PS50801">
    <property type="entry name" value="STAS"/>
    <property type="match status" value="1"/>
</dbReference>
<feature type="transmembrane region" description="Helical" evidence="5">
    <location>
        <begin position="129"/>
        <end position="151"/>
    </location>
</feature>
<evidence type="ECO:0000256" key="4">
    <source>
        <dbReference type="ARBA" id="ARBA00023136"/>
    </source>
</evidence>
<protein>
    <submittedName>
        <fullName evidence="7">Sulfate permease</fullName>
    </submittedName>
</protein>